<keyword evidence="5 12" id="KW-1133">Transmembrane helix</keyword>
<evidence type="ECO:0000256" key="5">
    <source>
        <dbReference type="ARBA" id="ARBA00022989"/>
    </source>
</evidence>
<keyword evidence="6" id="KW-0915">Sodium</keyword>
<comment type="caution">
    <text evidence="13">The sequence shown here is derived from an EMBL/GenBank/DDBJ whole genome shotgun (WGS) entry which is preliminary data.</text>
</comment>
<evidence type="ECO:0000313" key="14">
    <source>
        <dbReference type="Proteomes" id="UP000562415"/>
    </source>
</evidence>
<evidence type="ECO:0000256" key="10">
    <source>
        <dbReference type="ARBA" id="ARBA00023201"/>
    </source>
</evidence>
<keyword evidence="10" id="KW-0739">Sodium transport</keyword>
<feature type="transmembrane region" description="Helical" evidence="12">
    <location>
        <begin position="670"/>
        <end position="689"/>
    </location>
</feature>
<evidence type="ECO:0000256" key="6">
    <source>
        <dbReference type="ARBA" id="ARBA00023053"/>
    </source>
</evidence>
<feature type="transmembrane region" description="Helical" evidence="12">
    <location>
        <begin position="88"/>
        <end position="109"/>
    </location>
</feature>
<reference evidence="13 14" key="1">
    <citation type="submission" date="2019-09" db="EMBL/GenBank/DDBJ databases">
        <title>Bird 10,000 Genomes (B10K) Project - Family phase.</title>
        <authorList>
            <person name="Zhang G."/>
        </authorList>
    </citation>
    <scope>NUCLEOTIDE SEQUENCE [LARGE SCALE GENOMIC DNA]</scope>
    <source>
        <strain evidence="13">B10K-DU-017-47</strain>
    </source>
</reference>
<evidence type="ECO:0000313" key="13">
    <source>
        <dbReference type="EMBL" id="NWS38165.1"/>
    </source>
</evidence>
<gene>
    <name evidence="13" type="primary">Slc5a9</name>
    <name evidence="13" type="ORF">PROATE_R00715</name>
</gene>
<feature type="transmembrane region" description="Helical" evidence="12">
    <location>
        <begin position="199"/>
        <end position="224"/>
    </location>
</feature>
<evidence type="ECO:0000256" key="3">
    <source>
        <dbReference type="ARBA" id="ARBA00022448"/>
    </source>
</evidence>
<dbReference type="Pfam" id="PF00474">
    <property type="entry name" value="SSF"/>
    <property type="match status" value="1"/>
</dbReference>
<feature type="transmembrane region" description="Helical" evidence="12">
    <location>
        <begin position="129"/>
        <end position="148"/>
    </location>
</feature>
<dbReference type="Proteomes" id="UP000562415">
    <property type="component" value="Unassembled WGS sequence"/>
</dbReference>
<dbReference type="PROSITE" id="PS00457">
    <property type="entry name" value="NA_SOLUT_SYMP_2"/>
    <property type="match status" value="1"/>
</dbReference>
<keyword evidence="8 12" id="KW-0472">Membrane</keyword>
<evidence type="ECO:0000256" key="4">
    <source>
        <dbReference type="ARBA" id="ARBA00022692"/>
    </source>
</evidence>
<evidence type="ECO:0000256" key="8">
    <source>
        <dbReference type="ARBA" id="ARBA00023136"/>
    </source>
</evidence>
<feature type="transmembrane region" description="Helical" evidence="12">
    <location>
        <begin position="439"/>
        <end position="460"/>
    </location>
</feature>
<feature type="transmembrane region" description="Helical" evidence="12">
    <location>
        <begin position="472"/>
        <end position="494"/>
    </location>
</feature>
<keyword evidence="3" id="KW-0813">Transport</keyword>
<dbReference type="AlphaFoldDB" id="A0A7K5F1U5"/>
<proteinExistence type="inferred from homology"/>
<protein>
    <submittedName>
        <fullName evidence="13">SC5A9 protein</fullName>
    </submittedName>
</protein>
<dbReference type="Gene3D" id="1.20.1730.10">
    <property type="entry name" value="Sodium/glucose cotransporter"/>
    <property type="match status" value="1"/>
</dbReference>
<sequence>KGSDEGQRAPKSSVRGKISSSLVAMTQQTPTTTELPTLPGDTKAAFGVADIIVVVCYFAFVLTVGIWSSIRASRGTIGGYFLAGRSMTWWPIGASLMSSNVGSGLFIGLAGTGAAGGLAVGGFEWNATWALLALGWIFVPVYIAAGVVTMPEYLQKRFGGQRIQIYMSVLSLVLYIFTKISTDIFSGALFIQISLGWNLYLSTVVLLAVTAVYTIAGGLTAVIYTDVLQTLIMVLGALVLMFIGFEKVGWYEGLQEKYSTATPKVIVPNTTCHLPRADAFHLFRDPLTGDIPWPGLVFGLSVLALWCWCTDQVIVQRSLSAKNLSHAKGGSVLGGYLKIFPMFFIVMPGMISRALYPDEVGCVDPDICKRVCGAAVGCSNIAYPKLVIELMPDGLRGLMIAVMMAALMSSLTSIFNSSSTLFVIDIWQRIRRKASEQELMIVGRVFILILIVISILWIPIIQSANSGQLFDYIQSITSYLAPPITALFILAIFCKRINEPGAFWGLMVGLAVGLVRMIIEFIYSTPSCGEEDRRPAVLKDVHYLYFALILCVLTAIVIVLISLCTPPIPEEKLACLTWWTRHRKAPAIDLKDYKSGAAQINPANGESDLVESTDSGNKQEAAAKPPCWKMLYLWFCGLSAGPKPTLSQEEKAALEQKLTSIEEKHPWKTVCNVNAILLLTINVFLWAYFG</sequence>
<keyword evidence="14" id="KW-1185">Reference proteome</keyword>
<feature type="transmembrane region" description="Helical" evidence="12">
    <location>
        <begin position="44"/>
        <end position="67"/>
    </location>
</feature>
<dbReference type="GO" id="GO:0005412">
    <property type="term" value="F:D-glucose:sodium symporter activity"/>
    <property type="evidence" value="ECO:0007669"/>
    <property type="project" value="TreeGrafter"/>
</dbReference>
<dbReference type="InterPro" id="IPR018212">
    <property type="entry name" value="Na/solute_symporter_CS"/>
</dbReference>
<keyword evidence="4 12" id="KW-0812">Transmembrane</keyword>
<feature type="transmembrane region" description="Helical" evidence="12">
    <location>
        <begin position="501"/>
        <end position="523"/>
    </location>
</feature>
<feature type="transmembrane region" description="Helical" evidence="12">
    <location>
        <begin position="169"/>
        <end position="193"/>
    </location>
</feature>
<evidence type="ECO:0000256" key="1">
    <source>
        <dbReference type="ARBA" id="ARBA00004141"/>
    </source>
</evidence>
<dbReference type="GO" id="GO:0005886">
    <property type="term" value="C:plasma membrane"/>
    <property type="evidence" value="ECO:0007669"/>
    <property type="project" value="TreeGrafter"/>
</dbReference>
<evidence type="ECO:0000256" key="2">
    <source>
        <dbReference type="ARBA" id="ARBA00006434"/>
    </source>
</evidence>
<feature type="transmembrane region" description="Helical" evidence="12">
    <location>
        <begin position="398"/>
        <end position="427"/>
    </location>
</feature>
<dbReference type="OrthoDB" id="6132759at2759"/>
<name>A0A7K5F1U5_PROAR</name>
<dbReference type="PROSITE" id="PS50283">
    <property type="entry name" value="NA_SOLUT_SYMP_3"/>
    <property type="match status" value="1"/>
</dbReference>
<feature type="non-terminal residue" evidence="13">
    <location>
        <position position="690"/>
    </location>
</feature>
<evidence type="ECO:0000256" key="12">
    <source>
        <dbReference type="SAM" id="Phobius"/>
    </source>
</evidence>
<dbReference type="EMBL" id="VYZH01000135">
    <property type="protein sequence ID" value="NWS38165.1"/>
    <property type="molecule type" value="Genomic_DNA"/>
</dbReference>
<keyword evidence="9" id="KW-0325">Glycoprotein</keyword>
<keyword evidence="7" id="KW-0406">Ion transport</keyword>
<organism evidence="13 14">
    <name type="scientific">Probosciger aterrimus</name>
    <name type="common">Palm cockatoo</name>
    <dbReference type="NCBI Taxonomy" id="141839"/>
    <lineage>
        <taxon>Eukaryota</taxon>
        <taxon>Metazoa</taxon>
        <taxon>Chordata</taxon>
        <taxon>Craniata</taxon>
        <taxon>Vertebrata</taxon>
        <taxon>Euteleostomi</taxon>
        <taxon>Archelosauria</taxon>
        <taxon>Archosauria</taxon>
        <taxon>Dinosauria</taxon>
        <taxon>Saurischia</taxon>
        <taxon>Theropoda</taxon>
        <taxon>Coelurosauria</taxon>
        <taxon>Aves</taxon>
        <taxon>Neognathae</taxon>
        <taxon>Neoaves</taxon>
        <taxon>Telluraves</taxon>
        <taxon>Australaves</taxon>
        <taxon>Psittaciformes</taxon>
        <taxon>Cacatuidae</taxon>
        <taxon>Probosciger</taxon>
    </lineage>
</organism>
<feature type="transmembrane region" description="Helical" evidence="12">
    <location>
        <begin position="291"/>
        <end position="309"/>
    </location>
</feature>
<dbReference type="InterPro" id="IPR038377">
    <property type="entry name" value="Na/Glc_symporter_sf"/>
</dbReference>
<evidence type="ECO:0000256" key="11">
    <source>
        <dbReference type="RuleBase" id="RU362091"/>
    </source>
</evidence>
<accession>A0A7K5F1U5</accession>
<dbReference type="PANTHER" id="PTHR11819:SF96">
    <property type="entry name" value="SODIUM_GLUCOSE COTRANSPORTER 4"/>
    <property type="match status" value="1"/>
</dbReference>
<dbReference type="InterPro" id="IPR001734">
    <property type="entry name" value="Na/solute_symporter"/>
</dbReference>
<dbReference type="PROSITE" id="PS00456">
    <property type="entry name" value="NA_SOLUT_SYMP_1"/>
    <property type="match status" value="1"/>
</dbReference>
<dbReference type="NCBIfam" id="TIGR00813">
    <property type="entry name" value="sss"/>
    <property type="match status" value="1"/>
</dbReference>
<feature type="transmembrane region" description="Helical" evidence="12">
    <location>
        <begin position="330"/>
        <end position="351"/>
    </location>
</feature>
<evidence type="ECO:0000256" key="9">
    <source>
        <dbReference type="ARBA" id="ARBA00023180"/>
    </source>
</evidence>
<dbReference type="PANTHER" id="PTHR11819">
    <property type="entry name" value="SOLUTE CARRIER FAMILY 5"/>
    <property type="match status" value="1"/>
</dbReference>
<feature type="transmembrane region" description="Helical" evidence="12">
    <location>
        <begin position="543"/>
        <end position="563"/>
    </location>
</feature>
<comment type="subcellular location">
    <subcellularLocation>
        <location evidence="1">Membrane</location>
        <topology evidence="1">Multi-pass membrane protein</topology>
    </subcellularLocation>
</comment>
<evidence type="ECO:0000256" key="7">
    <source>
        <dbReference type="ARBA" id="ARBA00023065"/>
    </source>
</evidence>
<comment type="similarity">
    <text evidence="2 11">Belongs to the sodium:solute symporter (SSF) (TC 2.A.21) family.</text>
</comment>
<dbReference type="FunFam" id="1.20.1730.10:FF:000004">
    <property type="entry name" value="sodium/glucose cotransporter 5 isoform X1"/>
    <property type="match status" value="1"/>
</dbReference>
<feature type="non-terminal residue" evidence="13">
    <location>
        <position position="1"/>
    </location>
</feature>
<feature type="transmembrane region" description="Helical" evidence="12">
    <location>
        <begin position="231"/>
        <end position="250"/>
    </location>
</feature>